<name>A0AAV6XPH3_9LAMI</name>
<keyword evidence="2" id="KW-1185">Reference proteome</keyword>
<comment type="caution">
    <text evidence="1">The sequence shown here is derived from an EMBL/GenBank/DDBJ whole genome shotgun (WGS) entry which is preliminary data.</text>
</comment>
<evidence type="ECO:0000313" key="2">
    <source>
        <dbReference type="Proteomes" id="UP000826271"/>
    </source>
</evidence>
<protein>
    <submittedName>
        <fullName evidence="1">Uncharacterized protein</fullName>
    </submittedName>
</protein>
<dbReference type="EMBL" id="WHWC01000005">
    <property type="protein sequence ID" value="KAG8382144.1"/>
    <property type="molecule type" value="Genomic_DNA"/>
</dbReference>
<gene>
    <name evidence="1" type="ORF">BUALT_Bualt05G0046100</name>
</gene>
<organism evidence="1 2">
    <name type="scientific">Buddleja alternifolia</name>
    <dbReference type="NCBI Taxonomy" id="168488"/>
    <lineage>
        <taxon>Eukaryota</taxon>
        <taxon>Viridiplantae</taxon>
        <taxon>Streptophyta</taxon>
        <taxon>Embryophyta</taxon>
        <taxon>Tracheophyta</taxon>
        <taxon>Spermatophyta</taxon>
        <taxon>Magnoliopsida</taxon>
        <taxon>eudicotyledons</taxon>
        <taxon>Gunneridae</taxon>
        <taxon>Pentapetalae</taxon>
        <taxon>asterids</taxon>
        <taxon>lamiids</taxon>
        <taxon>Lamiales</taxon>
        <taxon>Scrophulariaceae</taxon>
        <taxon>Buddlejeae</taxon>
        <taxon>Buddleja</taxon>
    </lineage>
</organism>
<reference evidence="1" key="1">
    <citation type="submission" date="2019-10" db="EMBL/GenBank/DDBJ databases">
        <authorList>
            <person name="Zhang R."/>
            <person name="Pan Y."/>
            <person name="Wang J."/>
            <person name="Ma R."/>
            <person name="Yu S."/>
        </authorList>
    </citation>
    <scope>NUCLEOTIDE SEQUENCE</scope>
    <source>
        <strain evidence="1">LA-IB0</strain>
        <tissue evidence="1">Leaf</tissue>
    </source>
</reference>
<proteinExistence type="predicted"/>
<dbReference type="AlphaFoldDB" id="A0AAV6XPH3"/>
<accession>A0AAV6XPH3</accession>
<sequence length="75" mass="8774">MNLIISICLKCPSKVCKSTMRSAKKWTKATTSTICSKFYIYIYKRSGVGRSQTRRTYPPLIYCRITSKVRRKESR</sequence>
<dbReference type="Proteomes" id="UP000826271">
    <property type="component" value="Unassembled WGS sequence"/>
</dbReference>
<evidence type="ECO:0000313" key="1">
    <source>
        <dbReference type="EMBL" id="KAG8382144.1"/>
    </source>
</evidence>